<sequence>MNNKNQSKVRYFYLALAIGLLGTTSQSCSVFREEKKAPAKTTAATAAAAAAKTKADSLKNPIKPYKDVVTAKAVTQKGLFTVHKVADRYLFEIGDSLLNKDILTVLRLSKSTPGAGNFGGEEVAEHTVYWEKGPNDKLFLKVSTLVSIADSADMISRAVASSNLNPIIAAFPVKAKSRDSAGVVIDVTDFLLAENNLMSFEPADKKSYSLGAQAADRSYIESVKSFPINTEIKTIRTYSAVPSGGPGGGLPAATQSGTVTLGMNTSFILLPAKPMRKRYFDARVGFFASSYYKFADAQQKVEQEAFIHRWRLEPKDEDMDKFRRGELVEPKKQIVYYIDPATPKQWRPFLIAGVNDWQKAFEQAGFKNAIVGKEWPEQDTTMSLDDARFSVIRYFASPTQNAYGPNIADPRTGEIMESHIGWYHNVMKLVHRWYMIQCGAVDPRARKNKFDDELMGQLIRFVSSHEIGHTLGLRHNMGASSTVPVEKLRDKAWVEAHGHTPSIMDYARFNYVAQPEDHISEKGLFPRINDYDKWAIQWGYKPVLDAADAKAEKKILNKLTIDSLASNKRLWFGGEGRDYDPRSQAEDLGDDAIRASQYGIKNLKRIVPQLINWTREDGEDYTELKEMYNEAVGQYSRYAFHVLKNLGGVMVTPKTYEQSGAIYKPVSLAKQKEAIRYFNEEIFATPKWLLDPQILNKIEPGFGSNAVEKLQQEVVASVTSQSRLYRMMVNQRDYGKGAYSPQQWLNDLKSGIFTELKTGKPIDSYRRTMQKMYVGSIITMYNKRFALQGSLDNILAGVTPTEILLYSNVKPLALQHLKDLRTDISAAIAKTSDQDSKMHLVYLKQMLNKILTESPIPGLNY</sequence>
<dbReference type="InterPro" id="IPR033428">
    <property type="entry name" value="DUF5118"/>
</dbReference>
<dbReference type="InterPro" id="IPR034032">
    <property type="entry name" value="Zn_MMP-like_bac"/>
</dbReference>
<dbReference type="Gene3D" id="3.40.390.10">
    <property type="entry name" value="Collagenase (Catalytic Domain)"/>
    <property type="match status" value="1"/>
</dbReference>
<dbReference type="GO" id="GO:0008237">
    <property type="term" value="F:metallopeptidase activity"/>
    <property type="evidence" value="ECO:0007669"/>
    <property type="project" value="InterPro"/>
</dbReference>
<evidence type="ECO:0000313" key="5">
    <source>
        <dbReference type="Proteomes" id="UP000320300"/>
    </source>
</evidence>
<dbReference type="EMBL" id="FXTN01000001">
    <property type="protein sequence ID" value="SMO39508.1"/>
    <property type="molecule type" value="Genomic_DNA"/>
</dbReference>
<dbReference type="OrthoDB" id="9776599at2"/>
<dbReference type="Pfam" id="PF17162">
    <property type="entry name" value="DUF5118"/>
    <property type="match status" value="1"/>
</dbReference>
<evidence type="ECO:0000259" key="3">
    <source>
        <dbReference type="Pfam" id="PF17162"/>
    </source>
</evidence>
<dbReference type="Pfam" id="PF16313">
    <property type="entry name" value="DUF4953"/>
    <property type="match status" value="1"/>
</dbReference>
<feature type="domain" description="DUF5118" evidence="3">
    <location>
        <begin position="62"/>
        <end position="110"/>
    </location>
</feature>
<evidence type="ECO:0000259" key="2">
    <source>
        <dbReference type="Pfam" id="PF17148"/>
    </source>
</evidence>
<dbReference type="CDD" id="cd04276">
    <property type="entry name" value="ZnMc_MMP_like_2"/>
    <property type="match status" value="1"/>
</dbReference>
<accession>A0A521AXE8</accession>
<dbReference type="PROSITE" id="PS51257">
    <property type="entry name" value="PROKAR_LIPOPROTEIN"/>
    <property type="match status" value="1"/>
</dbReference>
<dbReference type="InterPro" id="IPR024079">
    <property type="entry name" value="MetalloPept_cat_dom_sf"/>
</dbReference>
<name>A0A521AXE8_9SPHI</name>
<organism evidence="4 5">
    <name type="scientific">Pedobacter westerhofensis</name>
    <dbReference type="NCBI Taxonomy" id="425512"/>
    <lineage>
        <taxon>Bacteria</taxon>
        <taxon>Pseudomonadati</taxon>
        <taxon>Bacteroidota</taxon>
        <taxon>Sphingobacteriia</taxon>
        <taxon>Sphingobacteriales</taxon>
        <taxon>Sphingobacteriaceae</taxon>
        <taxon>Pedobacter</taxon>
    </lineage>
</organism>
<dbReference type="RefSeq" id="WP_142526606.1">
    <property type="nucleotide sequence ID" value="NZ_CBCSJO010000002.1"/>
</dbReference>
<dbReference type="Pfam" id="PF17148">
    <property type="entry name" value="DUF5117"/>
    <property type="match status" value="1"/>
</dbReference>
<dbReference type="SUPFAM" id="SSF55486">
    <property type="entry name" value="Metalloproteases ('zincins'), catalytic domain"/>
    <property type="match status" value="1"/>
</dbReference>
<feature type="domain" description="DUF5117" evidence="2">
    <location>
        <begin position="120"/>
        <end position="315"/>
    </location>
</feature>
<feature type="domain" description="EcxA zinc-binding" evidence="1">
    <location>
        <begin position="448"/>
        <end position="757"/>
    </location>
</feature>
<protein>
    <recommendedName>
        <fullName evidence="6">Zinc-dependent metalloprotease</fullName>
    </recommendedName>
</protein>
<dbReference type="AlphaFoldDB" id="A0A521AXE8"/>
<evidence type="ECO:0008006" key="6">
    <source>
        <dbReference type="Google" id="ProtNLM"/>
    </source>
</evidence>
<dbReference type="InterPro" id="IPR032534">
    <property type="entry name" value="EcxA_zinc-bd"/>
</dbReference>
<keyword evidence="5" id="KW-1185">Reference proteome</keyword>
<proteinExistence type="predicted"/>
<dbReference type="InterPro" id="IPR033413">
    <property type="entry name" value="DUF5117"/>
</dbReference>
<dbReference type="PANTHER" id="PTHR38478">
    <property type="entry name" value="PEPTIDASE M1A AND M12B"/>
    <property type="match status" value="1"/>
</dbReference>
<gene>
    <name evidence="4" type="ORF">SAMN06265348_101523</name>
</gene>
<dbReference type="Proteomes" id="UP000320300">
    <property type="component" value="Unassembled WGS sequence"/>
</dbReference>
<evidence type="ECO:0000313" key="4">
    <source>
        <dbReference type="EMBL" id="SMO39508.1"/>
    </source>
</evidence>
<evidence type="ECO:0000259" key="1">
    <source>
        <dbReference type="Pfam" id="PF16313"/>
    </source>
</evidence>
<reference evidence="4 5" key="1">
    <citation type="submission" date="2017-05" db="EMBL/GenBank/DDBJ databases">
        <authorList>
            <person name="Varghese N."/>
            <person name="Submissions S."/>
        </authorList>
    </citation>
    <scope>NUCLEOTIDE SEQUENCE [LARGE SCALE GENOMIC DNA]</scope>
    <source>
        <strain evidence="4 5">DSM 19036</strain>
    </source>
</reference>
<dbReference type="PANTHER" id="PTHR38478:SF1">
    <property type="entry name" value="ZINC DEPENDENT METALLOPROTEASE DOMAIN LIPOPROTEIN"/>
    <property type="match status" value="1"/>
</dbReference>